<feature type="transmembrane region" description="Helical" evidence="1">
    <location>
        <begin position="66"/>
        <end position="86"/>
    </location>
</feature>
<sequence>MEHFNWKVILLQLLVLLLASYAFVALGYIYDLPLAGLYLETEDTAAFTESALQFGVDTKRLRNFNLVLWAAPFAGALFGVALSFIANRRKKYSHLNTLAVAGMALLLGLTGLLNHLLLKGLLFAPGRLVSDSAATAYTLNYLLLLGLSFWLAFSKRVLPAANPKHKV</sequence>
<evidence type="ECO:0000313" key="3">
    <source>
        <dbReference type="Proteomes" id="UP000625551"/>
    </source>
</evidence>
<comment type="caution">
    <text evidence="2">The sequence shown here is derived from an EMBL/GenBank/DDBJ whole genome shotgun (WGS) entry which is preliminary data.</text>
</comment>
<evidence type="ECO:0008006" key="4">
    <source>
        <dbReference type="Google" id="ProtNLM"/>
    </source>
</evidence>
<evidence type="ECO:0000313" key="2">
    <source>
        <dbReference type="EMBL" id="MBD1396917.1"/>
    </source>
</evidence>
<keyword evidence="1" id="KW-0812">Transmembrane</keyword>
<protein>
    <recommendedName>
        <fullName evidence="4">DUF4293 domain-containing protein</fullName>
    </recommendedName>
</protein>
<dbReference type="Proteomes" id="UP000625551">
    <property type="component" value="Unassembled WGS sequence"/>
</dbReference>
<reference evidence="2 3" key="1">
    <citation type="submission" date="2020-09" db="EMBL/GenBank/DDBJ databases">
        <title>Genome sequencing and assembly of Pontibacter sp.</title>
        <authorList>
            <person name="Chhetri G."/>
        </authorList>
    </citation>
    <scope>NUCLEOTIDE SEQUENCE [LARGE SCALE GENOMIC DNA]</scope>
    <source>
        <strain evidence="2 3">JH31</strain>
    </source>
</reference>
<keyword evidence="3" id="KW-1185">Reference proteome</keyword>
<feature type="transmembrane region" description="Helical" evidence="1">
    <location>
        <begin position="98"/>
        <end position="118"/>
    </location>
</feature>
<organism evidence="2 3">
    <name type="scientific">Pontibacter aquaedesilientis</name>
    <dbReference type="NCBI Taxonomy" id="2766980"/>
    <lineage>
        <taxon>Bacteria</taxon>
        <taxon>Pseudomonadati</taxon>
        <taxon>Bacteroidota</taxon>
        <taxon>Cytophagia</taxon>
        <taxon>Cytophagales</taxon>
        <taxon>Hymenobacteraceae</taxon>
        <taxon>Pontibacter</taxon>
    </lineage>
</organism>
<dbReference type="EMBL" id="JACXAJ010000002">
    <property type="protein sequence ID" value="MBD1396917.1"/>
    <property type="molecule type" value="Genomic_DNA"/>
</dbReference>
<accession>A0ABR7XF59</accession>
<feature type="transmembrane region" description="Helical" evidence="1">
    <location>
        <begin position="138"/>
        <end position="158"/>
    </location>
</feature>
<gene>
    <name evidence="2" type="ORF">H9Q13_07050</name>
</gene>
<evidence type="ECO:0000256" key="1">
    <source>
        <dbReference type="SAM" id="Phobius"/>
    </source>
</evidence>
<proteinExistence type="predicted"/>
<dbReference type="RefSeq" id="WP_191183054.1">
    <property type="nucleotide sequence ID" value="NZ_JACXAJ010000002.1"/>
</dbReference>
<name>A0ABR7XF59_9BACT</name>
<keyword evidence="1" id="KW-1133">Transmembrane helix</keyword>
<keyword evidence="1" id="KW-0472">Membrane</keyword>